<keyword evidence="6" id="KW-0378">Hydrolase</keyword>
<dbReference type="GO" id="GO:0005886">
    <property type="term" value="C:plasma membrane"/>
    <property type="evidence" value="ECO:0007669"/>
    <property type="project" value="UniProtKB-SubCell"/>
</dbReference>
<reference evidence="14 15" key="1">
    <citation type="submission" date="2016-01" db="EMBL/GenBank/DDBJ databases">
        <title>Highly variable Streptococcus oralis are common among viridans streptococci isolated from primates.</title>
        <authorList>
            <person name="Denapaite D."/>
            <person name="Rieger M."/>
            <person name="Koendgen S."/>
            <person name="Brueckner R."/>
            <person name="Ochigava I."/>
            <person name="Kappeler P."/>
            <person name="Maetz-Rensing K."/>
            <person name="Leendertz F."/>
            <person name="Hakenbeck R."/>
        </authorList>
    </citation>
    <scope>NUCLEOTIDE SEQUENCE [LARGE SCALE GENOMIC DNA]</scope>
    <source>
        <strain evidence="12 14">DD02</strain>
        <strain evidence="13 15">DD03</strain>
    </source>
</reference>
<dbReference type="InterPro" id="IPR001667">
    <property type="entry name" value="DDH_dom"/>
</dbReference>
<evidence type="ECO:0000256" key="1">
    <source>
        <dbReference type="ARBA" id="ARBA00004651"/>
    </source>
</evidence>
<feature type="binding site" evidence="7">
    <location>
        <position position="347"/>
    </location>
    <ligand>
        <name>Mn(2+)</name>
        <dbReference type="ChEBI" id="CHEBI:29035"/>
        <label>1</label>
    </ligand>
</feature>
<feature type="binding site" evidence="7">
    <location>
        <position position="420"/>
    </location>
    <ligand>
        <name>Mn(2+)</name>
        <dbReference type="ChEBI" id="CHEBI:29035"/>
        <label>2</label>
    </ligand>
</feature>
<dbReference type="Proteomes" id="UP000071927">
    <property type="component" value="Unassembled WGS sequence"/>
</dbReference>
<keyword evidence="4 8" id="KW-1133">Transmembrane helix</keyword>
<dbReference type="PIRSF" id="PIRSF026583">
    <property type="entry name" value="YybT"/>
    <property type="match status" value="1"/>
</dbReference>
<dbReference type="GO" id="GO:0046872">
    <property type="term" value="F:metal ion binding"/>
    <property type="evidence" value="ECO:0007669"/>
    <property type="project" value="UniProtKB-KW"/>
</dbReference>
<dbReference type="Gene3D" id="3.10.310.30">
    <property type="match status" value="1"/>
</dbReference>
<dbReference type="SUPFAM" id="SSF64182">
    <property type="entry name" value="DHH phosphoesterases"/>
    <property type="match status" value="1"/>
</dbReference>
<dbReference type="InterPro" id="IPR003156">
    <property type="entry name" value="DHHA1_dom"/>
</dbReference>
<keyword evidence="3 8" id="KW-0812">Transmembrane</keyword>
<feature type="transmembrane region" description="Helical" evidence="8">
    <location>
        <begin position="35"/>
        <end position="52"/>
    </location>
</feature>
<evidence type="ECO:0000313" key="14">
    <source>
        <dbReference type="Proteomes" id="UP000070198"/>
    </source>
</evidence>
<evidence type="ECO:0000259" key="10">
    <source>
        <dbReference type="Pfam" id="PF02272"/>
    </source>
</evidence>
<dbReference type="AlphaFoldDB" id="A0A139R3X0"/>
<keyword evidence="7" id="KW-0464">Manganese</keyword>
<feature type="binding site" evidence="7">
    <location>
        <position position="351"/>
    </location>
    <ligand>
        <name>Mn(2+)</name>
        <dbReference type="ChEBI" id="CHEBI:29035"/>
        <label>1</label>
    </ligand>
</feature>
<evidence type="ECO:0000313" key="12">
    <source>
        <dbReference type="EMBL" id="KXT73076.1"/>
    </source>
</evidence>
<dbReference type="EMBL" id="LQXV01000144">
    <property type="protein sequence ID" value="KXU09529.1"/>
    <property type="molecule type" value="Genomic_DNA"/>
</dbReference>
<protein>
    <recommendedName>
        <fullName evidence="6">Cyclic-di-AMP phosphodiesterase</fullName>
        <ecNumber evidence="6">3.1.4.-</ecNumber>
    </recommendedName>
</protein>
<dbReference type="Pfam" id="PF01368">
    <property type="entry name" value="DHH"/>
    <property type="match status" value="1"/>
</dbReference>
<dbReference type="PATRIC" id="fig|315405.11.peg.368"/>
<feature type="domain" description="DDH" evidence="9">
    <location>
        <begin position="341"/>
        <end position="496"/>
    </location>
</feature>
<dbReference type="PANTHER" id="PTHR47618">
    <property type="entry name" value="BIFUNCTIONAL OLIGORIBONUCLEASE AND PAP PHOSPHATASE NRNA"/>
    <property type="match status" value="1"/>
</dbReference>
<comment type="function">
    <text evidence="6">Has phosphodiesterase (PDE) activity against cyclic-di-AMP (c-di-AMP).</text>
</comment>
<dbReference type="InterPro" id="IPR038763">
    <property type="entry name" value="DHH_sf"/>
</dbReference>
<evidence type="ECO:0000256" key="4">
    <source>
        <dbReference type="ARBA" id="ARBA00022989"/>
    </source>
</evidence>
<dbReference type="InterPro" id="IPR051319">
    <property type="entry name" value="Oligoribo/pAp-PDE_c-di-AMP_PDE"/>
</dbReference>
<dbReference type="Pfam" id="PF21370">
    <property type="entry name" value="PAS_GdpP"/>
    <property type="match status" value="1"/>
</dbReference>
<evidence type="ECO:0000256" key="7">
    <source>
        <dbReference type="PIRSR" id="PIRSR026583-50"/>
    </source>
</evidence>
<dbReference type="InterPro" id="IPR014528">
    <property type="entry name" value="GdpP/PdeA"/>
</dbReference>
<dbReference type="PANTHER" id="PTHR47618:SF2">
    <property type="entry name" value="CYCLIC-DI-AMP PHOSPHODIESTERASE GDPP"/>
    <property type="match status" value="1"/>
</dbReference>
<feature type="binding site" evidence="7">
    <location>
        <position position="444"/>
    </location>
    <ligand>
        <name>Mn(2+)</name>
        <dbReference type="ChEBI" id="CHEBI:29035"/>
        <label>2</label>
    </ligand>
</feature>
<feature type="domain" description="DHHA1" evidence="10">
    <location>
        <begin position="568"/>
        <end position="647"/>
    </location>
</feature>
<evidence type="ECO:0000256" key="5">
    <source>
        <dbReference type="ARBA" id="ARBA00023136"/>
    </source>
</evidence>
<evidence type="ECO:0000256" key="8">
    <source>
        <dbReference type="SAM" id="Phobius"/>
    </source>
</evidence>
<dbReference type="EMBL" id="LQOF01000028">
    <property type="protein sequence ID" value="KXT73076.1"/>
    <property type="molecule type" value="Genomic_DNA"/>
</dbReference>
<feature type="binding site" evidence="7">
    <location>
        <position position="420"/>
    </location>
    <ligand>
        <name>Mn(2+)</name>
        <dbReference type="ChEBI" id="CHEBI:29035"/>
        <label>1</label>
    </ligand>
</feature>
<organism evidence="13 15">
    <name type="scientific">Streptococcus gallolyticus</name>
    <dbReference type="NCBI Taxonomy" id="315405"/>
    <lineage>
        <taxon>Bacteria</taxon>
        <taxon>Bacillati</taxon>
        <taxon>Bacillota</taxon>
        <taxon>Bacilli</taxon>
        <taxon>Lactobacillales</taxon>
        <taxon>Streptococcaceae</taxon>
        <taxon>Streptococcus</taxon>
    </lineage>
</organism>
<feature type="domain" description="Cyclic-di-AMP phosphodiesterase GdpP-like PAS" evidence="11">
    <location>
        <begin position="80"/>
        <end position="158"/>
    </location>
</feature>
<feature type="binding site" evidence="7">
    <location>
        <position position="353"/>
    </location>
    <ligand>
        <name>Mn(2+)</name>
        <dbReference type="ChEBI" id="CHEBI:29035"/>
        <label>2</label>
    </ligand>
</feature>
<proteinExistence type="inferred from homology"/>
<gene>
    <name evidence="12" type="ORF">SGADD02_00336</name>
    <name evidence="13" type="ORF">SGADD03_00706</name>
</gene>
<name>A0A139R3X0_9STRE</name>
<comment type="cofactor">
    <cofactor evidence="7">
        <name>Mn(2+)</name>
        <dbReference type="ChEBI" id="CHEBI:29035"/>
    </cofactor>
    <text evidence="7">For phosphodiesterase activity, probably binds 2 Mn(2+) per subunit.</text>
</comment>
<evidence type="ECO:0000256" key="3">
    <source>
        <dbReference type="ARBA" id="ARBA00022692"/>
    </source>
</evidence>
<accession>A0A139R3X0</accession>
<comment type="subcellular location">
    <subcellularLocation>
        <location evidence="1">Cell membrane</location>
        <topology evidence="1">Multi-pass membrane protein</topology>
    </subcellularLocation>
</comment>
<dbReference type="Gene3D" id="3.90.1640.10">
    <property type="entry name" value="inorganic pyrophosphatase (n-terminal core)"/>
    <property type="match status" value="1"/>
</dbReference>
<comment type="caution">
    <text evidence="13">The sequence shown here is derived from an EMBL/GenBank/DDBJ whole genome shotgun (WGS) entry which is preliminary data.</text>
</comment>
<evidence type="ECO:0000259" key="9">
    <source>
        <dbReference type="Pfam" id="PF01368"/>
    </source>
</evidence>
<dbReference type="Pfam" id="PF24898">
    <property type="entry name" value="GGDEF_GdpP"/>
    <property type="match status" value="1"/>
</dbReference>
<keyword evidence="5 6" id="KW-0472">Membrane</keyword>
<keyword evidence="2 6" id="KW-1003">Cell membrane</keyword>
<keyword evidence="7" id="KW-0479">Metal-binding</keyword>
<dbReference type="Gene3D" id="3.30.450.20">
    <property type="entry name" value="PAS domain"/>
    <property type="match status" value="1"/>
</dbReference>
<dbReference type="Proteomes" id="UP000070198">
    <property type="component" value="Unassembled WGS sequence"/>
</dbReference>
<evidence type="ECO:0000256" key="6">
    <source>
        <dbReference type="PIRNR" id="PIRNR026583"/>
    </source>
</evidence>
<dbReference type="GO" id="GO:0016787">
    <property type="term" value="F:hydrolase activity"/>
    <property type="evidence" value="ECO:0007669"/>
    <property type="project" value="UniProtKB-UniRule"/>
</dbReference>
<comment type="catalytic activity">
    <reaction evidence="6">
        <text>3',3'-c-di-AMP + H2O = 5'-O-phosphonoadenylyl-(3'-&gt;5')-adenosine + H(+)</text>
        <dbReference type="Rhea" id="RHEA:54420"/>
        <dbReference type="ChEBI" id="CHEBI:15377"/>
        <dbReference type="ChEBI" id="CHEBI:15378"/>
        <dbReference type="ChEBI" id="CHEBI:71500"/>
        <dbReference type="ChEBI" id="CHEBI:138171"/>
    </reaction>
</comment>
<sequence>MKRFRFATIHLVMIGLILFGILAICVRLFQTESAILAAIFLALSLLVALLYYQKETYELSELEQIELLNDQTEVSLKSLLEQMPVGVVQFEQSTNEVEWFNPYAELIFTSEEGEFEDELIQKIIGNKREGDASQTFELNGNKYSSYIDSSSGIFYFFDTSMGNRQLGDAALLRPVIGIISIDNYDDVTDDLSDAEISQINSFIANFISNFTKSKNIFYRRVDMDRFYFFTDYAVLSSLIDDKFTVLEAFRKQAKEERELPLTLSMGVAYGDDNHQQIGQVALQNLNTALVRGGDQVVICENDEHKKPLYFGGGSVSTVKRTRTRTRAMMTAISDHIKNVDRVFVVGHRNLDMDALGSAIGMQFFASNVIEEAYAVYNPDEMSPDIARAVKRLQEDGKTHLISVNQALQLVTSQSLLIMVDHSKIDLTLSQELYNRFTDVIVVDHHRRDNNFPEKAILTFIESGASSASELVTELIQFQNAGKRLSKIQASILMAGIMLDTKNFSASVTSRTFDVASYLRSQGSDSIEIQNISQTDFEEYRLVNELILKGRKLYDNIIIASGGDNVVYSKVVASKAADTMLSLAGIEATFVIVQVAPNKVAISARSRSKINVQRMMEELGGGGHFTLAACQLSDTTVSQAEHLLLEIIENDLRENMEVE</sequence>
<evidence type="ECO:0000313" key="13">
    <source>
        <dbReference type="EMBL" id="KXU09529.1"/>
    </source>
</evidence>
<feature type="binding site" evidence="7">
    <location>
        <position position="499"/>
    </location>
    <ligand>
        <name>Mn(2+)</name>
        <dbReference type="ChEBI" id="CHEBI:29035"/>
        <label>2</label>
    </ligand>
</feature>
<comment type="similarity">
    <text evidence="6">Belongs to the GdpP/PdeA phosphodiesterase family.</text>
</comment>
<evidence type="ECO:0000313" key="15">
    <source>
        <dbReference type="Proteomes" id="UP000071927"/>
    </source>
</evidence>
<dbReference type="EC" id="3.1.4.-" evidence="6"/>
<dbReference type="GO" id="GO:0003676">
    <property type="term" value="F:nucleic acid binding"/>
    <property type="evidence" value="ECO:0007669"/>
    <property type="project" value="UniProtKB-UniRule"/>
</dbReference>
<feature type="transmembrane region" description="Helical" evidence="8">
    <location>
        <begin position="7"/>
        <end position="29"/>
    </location>
</feature>
<dbReference type="RefSeq" id="WP_061458213.1">
    <property type="nucleotide sequence ID" value="NZ_CP113954.2"/>
</dbReference>
<evidence type="ECO:0000256" key="2">
    <source>
        <dbReference type="ARBA" id="ARBA00022475"/>
    </source>
</evidence>
<dbReference type="Pfam" id="PF02272">
    <property type="entry name" value="DHHA1"/>
    <property type="match status" value="1"/>
</dbReference>
<dbReference type="InterPro" id="IPR049553">
    <property type="entry name" value="GdpP-like_PAS"/>
</dbReference>
<evidence type="ECO:0000259" key="11">
    <source>
        <dbReference type="Pfam" id="PF21370"/>
    </source>
</evidence>